<evidence type="ECO:0000313" key="2">
    <source>
        <dbReference type="EMBL" id="PVY40636.1"/>
    </source>
</evidence>
<dbReference type="Proteomes" id="UP000245959">
    <property type="component" value="Unassembled WGS sequence"/>
</dbReference>
<keyword evidence="3" id="KW-1185">Reference proteome</keyword>
<protein>
    <submittedName>
        <fullName evidence="2">Prepilin-type processing-associated H-X9-DG protein</fullName>
    </submittedName>
</protein>
<name>A0A2U1AW28_9BACT</name>
<evidence type="ECO:0000256" key="1">
    <source>
        <dbReference type="SAM" id="Phobius"/>
    </source>
</evidence>
<dbReference type="EMBL" id="QEKH01000016">
    <property type="protein sequence ID" value="PVY40636.1"/>
    <property type="molecule type" value="Genomic_DNA"/>
</dbReference>
<proteinExistence type="predicted"/>
<dbReference type="InterPro" id="IPR045584">
    <property type="entry name" value="Pilin-like"/>
</dbReference>
<gene>
    <name evidence="2" type="ORF">C8D82_11688</name>
</gene>
<evidence type="ECO:0000313" key="3">
    <source>
        <dbReference type="Proteomes" id="UP000245959"/>
    </source>
</evidence>
<accession>A0A2U1AW28</accession>
<dbReference type="Gene3D" id="3.30.700.10">
    <property type="entry name" value="Glycoprotein, Type 4 Pilin"/>
    <property type="match status" value="1"/>
</dbReference>
<keyword evidence="1" id="KW-1133">Transmembrane helix</keyword>
<feature type="transmembrane region" description="Helical" evidence="1">
    <location>
        <begin position="20"/>
        <end position="43"/>
    </location>
</feature>
<organism evidence="2 3">
    <name type="scientific">Victivallis vadensis</name>
    <dbReference type="NCBI Taxonomy" id="172901"/>
    <lineage>
        <taxon>Bacteria</taxon>
        <taxon>Pseudomonadati</taxon>
        <taxon>Lentisphaerota</taxon>
        <taxon>Lentisphaeria</taxon>
        <taxon>Victivallales</taxon>
        <taxon>Victivallaceae</taxon>
        <taxon>Victivallis</taxon>
    </lineage>
</organism>
<comment type="caution">
    <text evidence="2">The sequence shown here is derived from an EMBL/GenBank/DDBJ whole genome shotgun (WGS) entry which is preliminary data.</text>
</comment>
<keyword evidence="1" id="KW-0812">Transmembrane</keyword>
<dbReference type="SUPFAM" id="SSF54523">
    <property type="entry name" value="Pili subunits"/>
    <property type="match status" value="1"/>
</dbReference>
<dbReference type="PANTHER" id="PTHR30093">
    <property type="entry name" value="GENERAL SECRETION PATHWAY PROTEIN G"/>
    <property type="match status" value="1"/>
</dbReference>
<reference evidence="2 3" key="1">
    <citation type="submission" date="2018-04" db="EMBL/GenBank/DDBJ databases">
        <title>Genomic Encyclopedia of Type Strains, Phase IV (KMG-IV): sequencing the most valuable type-strain genomes for metagenomic binning, comparative biology and taxonomic classification.</title>
        <authorList>
            <person name="Goeker M."/>
        </authorList>
    </citation>
    <scope>NUCLEOTIDE SEQUENCE [LARGE SCALE GENOMIC DNA]</scope>
    <source>
        <strain evidence="2 3">DSM 14823</strain>
    </source>
</reference>
<sequence length="255" mass="28346">MALVRSRRQNADAAATRFDFTLLELLITGAIVALLAGMVLPALNRARDQAREITCAGSLKQLGAAHAQYAQASDDFTVPPAVKWEWWKYWPGNPLFRSLLGLESAFYQSREEYEASYPVFPRGMACGKAVRAQEPDLQGRRGNITYSYGINAEQAGGEVPSGYAGFKLSRIKTPSGLMAYADGLNARLSKGFADPRGNYWKTGEAAGSFAIPYRHRSRTALNAAFQDGHVAENHWEQVRDNDIFWVDKRAFVFRD</sequence>
<dbReference type="PANTHER" id="PTHR30093:SF2">
    <property type="entry name" value="TYPE II SECRETION SYSTEM PROTEIN H"/>
    <property type="match status" value="1"/>
</dbReference>
<keyword evidence="1" id="KW-0472">Membrane</keyword>
<dbReference type="AlphaFoldDB" id="A0A2U1AW28"/>
<dbReference type="RefSeq" id="WP_337746738.1">
    <property type="nucleotide sequence ID" value="NZ_JAXYZK010000016.1"/>
</dbReference>